<reference evidence="3" key="1">
    <citation type="journal article" date="2014" name="Int. J. Syst. Evol. Microbiol.">
        <title>Complete genome sequence of Corynebacterium casei LMG S-19264T (=DSM 44701T), isolated from a smear-ripened cheese.</title>
        <authorList>
            <consortium name="US DOE Joint Genome Institute (JGI-PGF)"/>
            <person name="Walter F."/>
            <person name="Albersmeier A."/>
            <person name="Kalinowski J."/>
            <person name="Ruckert C."/>
        </authorList>
    </citation>
    <scope>NUCLEOTIDE SEQUENCE</scope>
    <source>
        <strain evidence="3">JCM 3172</strain>
    </source>
</reference>
<comment type="caution">
    <text evidence="3">The sequence shown here is derived from an EMBL/GenBank/DDBJ whole genome shotgun (WGS) entry which is preliminary data.</text>
</comment>
<sequence>MPAAIWRWLRYAPLTFWVIGGVGVAVGTVLRVLDGAGVEWWKAGPVRAGFEEFGQSVLWVTVPALLIAVLTAGSLGALALYVENWWGLRTEWSDDRTLTVRRGLLTTRSVGIERDRLRGVMLREPLLLRAGGGATVQAVAGGLGDAEEAQRRGSLLPPAPRATALRVAAGALRRSDTSPFRQPSLTTHPRAALHQRVRRGLYLAVLPPVVTLLALGVLLTPVLLHCAWMYAAVATVTVWLLARDAHRSLGHGLSGPYLLTRSGTFSRDTLALRRDTIAAWTLTTSPYGRRHGLVTLTAAVAAGRHGYRIPDLDAGEAPAFAAAASPGILDEWLVR</sequence>
<dbReference type="AlphaFoldDB" id="A0A918GY30"/>
<feature type="transmembrane region" description="Helical" evidence="1">
    <location>
        <begin position="200"/>
        <end position="216"/>
    </location>
</feature>
<proteinExistence type="predicted"/>
<dbReference type="Pfam" id="PF03703">
    <property type="entry name" value="bPH_2"/>
    <property type="match status" value="1"/>
</dbReference>
<protein>
    <recommendedName>
        <fullName evidence="2">YdbS-like PH domain-containing protein</fullName>
    </recommendedName>
</protein>
<dbReference type="PANTHER" id="PTHR34473:SF2">
    <property type="entry name" value="UPF0699 TRANSMEMBRANE PROTEIN YDBT"/>
    <property type="match status" value="1"/>
</dbReference>
<dbReference type="EMBL" id="BMQQ01000001">
    <property type="protein sequence ID" value="GGT16877.1"/>
    <property type="molecule type" value="Genomic_DNA"/>
</dbReference>
<keyword evidence="1" id="KW-0472">Membrane</keyword>
<dbReference type="Proteomes" id="UP000619486">
    <property type="component" value="Unassembled WGS sequence"/>
</dbReference>
<dbReference type="PANTHER" id="PTHR34473">
    <property type="entry name" value="UPF0699 TRANSMEMBRANE PROTEIN YDBS"/>
    <property type="match status" value="1"/>
</dbReference>
<evidence type="ECO:0000256" key="1">
    <source>
        <dbReference type="SAM" id="Phobius"/>
    </source>
</evidence>
<dbReference type="RefSeq" id="WP_229832641.1">
    <property type="nucleotide sequence ID" value="NZ_BMQQ01000001.1"/>
</dbReference>
<keyword evidence="1" id="KW-0812">Transmembrane</keyword>
<feature type="domain" description="YdbS-like PH" evidence="2">
    <location>
        <begin position="258"/>
        <end position="321"/>
    </location>
</feature>
<gene>
    <name evidence="3" type="ORF">GCM10014713_07240</name>
</gene>
<organism evidence="3 4">
    <name type="scientific">Streptomyces purpureus</name>
    <dbReference type="NCBI Taxonomy" id="1951"/>
    <lineage>
        <taxon>Bacteria</taxon>
        <taxon>Bacillati</taxon>
        <taxon>Actinomycetota</taxon>
        <taxon>Actinomycetes</taxon>
        <taxon>Kitasatosporales</taxon>
        <taxon>Streptomycetaceae</taxon>
        <taxon>Streptomyces</taxon>
    </lineage>
</organism>
<reference evidence="3" key="2">
    <citation type="submission" date="2020-09" db="EMBL/GenBank/DDBJ databases">
        <authorList>
            <person name="Sun Q."/>
            <person name="Ohkuma M."/>
        </authorList>
    </citation>
    <scope>NUCLEOTIDE SEQUENCE</scope>
    <source>
        <strain evidence="3">JCM 3172</strain>
    </source>
</reference>
<feature type="transmembrane region" description="Helical" evidence="1">
    <location>
        <begin position="12"/>
        <end position="33"/>
    </location>
</feature>
<evidence type="ECO:0000259" key="2">
    <source>
        <dbReference type="Pfam" id="PF03703"/>
    </source>
</evidence>
<feature type="transmembrane region" description="Helical" evidence="1">
    <location>
        <begin position="57"/>
        <end position="82"/>
    </location>
</feature>
<keyword evidence="4" id="KW-1185">Reference proteome</keyword>
<accession>A0A918GY30</accession>
<evidence type="ECO:0000313" key="3">
    <source>
        <dbReference type="EMBL" id="GGT16877.1"/>
    </source>
</evidence>
<dbReference type="InterPro" id="IPR005182">
    <property type="entry name" value="YdbS-like_PH"/>
</dbReference>
<keyword evidence="1" id="KW-1133">Transmembrane helix</keyword>
<evidence type="ECO:0000313" key="4">
    <source>
        <dbReference type="Proteomes" id="UP000619486"/>
    </source>
</evidence>
<name>A0A918GY30_9ACTN</name>